<feature type="non-terminal residue" evidence="1">
    <location>
        <position position="1"/>
    </location>
</feature>
<comment type="caution">
    <text evidence="1">The sequence shown here is derived from an EMBL/GenBank/DDBJ whole genome shotgun (WGS) entry which is preliminary data.</text>
</comment>
<reference evidence="1" key="1">
    <citation type="submission" date="2021-06" db="EMBL/GenBank/DDBJ databases">
        <authorList>
            <person name="Kallberg Y."/>
            <person name="Tangrot J."/>
            <person name="Rosling A."/>
        </authorList>
    </citation>
    <scope>NUCLEOTIDE SEQUENCE</scope>
    <source>
        <strain evidence="1">IA702</strain>
    </source>
</reference>
<keyword evidence="2" id="KW-1185">Reference proteome</keyword>
<organism evidence="1 2">
    <name type="scientific">Paraglomus occultum</name>
    <dbReference type="NCBI Taxonomy" id="144539"/>
    <lineage>
        <taxon>Eukaryota</taxon>
        <taxon>Fungi</taxon>
        <taxon>Fungi incertae sedis</taxon>
        <taxon>Mucoromycota</taxon>
        <taxon>Glomeromycotina</taxon>
        <taxon>Glomeromycetes</taxon>
        <taxon>Paraglomerales</taxon>
        <taxon>Paraglomeraceae</taxon>
        <taxon>Paraglomus</taxon>
    </lineage>
</organism>
<proteinExistence type="predicted"/>
<evidence type="ECO:0000313" key="1">
    <source>
        <dbReference type="EMBL" id="CAG8593688.1"/>
    </source>
</evidence>
<name>A0A9N9GD49_9GLOM</name>
<protein>
    <submittedName>
        <fullName evidence="1">1902_t:CDS:1</fullName>
    </submittedName>
</protein>
<dbReference type="AlphaFoldDB" id="A0A9N9GD49"/>
<evidence type="ECO:0000313" key="2">
    <source>
        <dbReference type="Proteomes" id="UP000789572"/>
    </source>
</evidence>
<gene>
    <name evidence="1" type="ORF">POCULU_LOCUS7105</name>
</gene>
<sequence length="93" mass="11388">MNCNDSSSEDDIDLIEQYKTGFFIQDTYTWLRYKLHGEFTERDRNYVTLCLEDLRKWNDGETEDRITGEDDSMSEIFEMWPERIRQYDERNQP</sequence>
<dbReference type="EMBL" id="CAJVPJ010001502">
    <property type="protein sequence ID" value="CAG8593688.1"/>
    <property type="molecule type" value="Genomic_DNA"/>
</dbReference>
<accession>A0A9N9GD49</accession>
<dbReference type="Proteomes" id="UP000789572">
    <property type="component" value="Unassembled WGS sequence"/>
</dbReference>